<dbReference type="NCBIfam" id="TIGR03168">
    <property type="entry name" value="1-PFK"/>
    <property type="match status" value="1"/>
</dbReference>
<dbReference type="Pfam" id="PF00294">
    <property type="entry name" value="PfkB"/>
    <property type="match status" value="1"/>
</dbReference>
<evidence type="ECO:0000313" key="9">
    <source>
        <dbReference type="Proteomes" id="UP000284277"/>
    </source>
</evidence>
<feature type="domain" description="Carbohydrate kinase PfkB" evidence="7">
    <location>
        <begin position="11"/>
        <end position="291"/>
    </location>
</feature>
<organism evidence="8 9">
    <name type="scientific">Lacrimispora algidixylanolytica</name>
    <dbReference type="NCBI Taxonomy" id="94868"/>
    <lineage>
        <taxon>Bacteria</taxon>
        <taxon>Bacillati</taxon>
        <taxon>Bacillota</taxon>
        <taxon>Clostridia</taxon>
        <taxon>Lachnospirales</taxon>
        <taxon>Lachnospiraceae</taxon>
        <taxon>Lacrimispora</taxon>
    </lineage>
</organism>
<dbReference type="GO" id="GO:0005829">
    <property type="term" value="C:cytosol"/>
    <property type="evidence" value="ECO:0007669"/>
    <property type="project" value="TreeGrafter"/>
</dbReference>
<dbReference type="PIRSF" id="PIRSF000535">
    <property type="entry name" value="1PFK/6PFK/LacC"/>
    <property type="match status" value="1"/>
</dbReference>
<dbReference type="CDD" id="cd01164">
    <property type="entry name" value="FruK_PfkB_like"/>
    <property type="match status" value="1"/>
</dbReference>
<protein>
    <recommendedName>
        <fullName evidence="6">Tagatose-6-phosphate kinase</fullName>
        <ecNumber evidence="6">2.7.1.144</ecNumber>
    </recommendedName>
</protein>
<keyword evidence="2 6" id="KW-0808">Transferase</keyword>
<comment type="catalytic activity">
    <reaction evidence="6">
        <text>D-tagatofuranose 6-phosphate + ATP = D-tagatofuranose 1,6-bisphosphate + ADP + H(+)</text>
        <dbReference type="Rhea" id="RHEA:12420"/>
        <dbReference type="ChEBI" id="CHEBI:15378"/>
        <dbReference type="ChEBI" id="CHEBI:30616"/>
        <dbReference type="ChEBI" id="CHEBI:58694"/>
        <dbReference type="ChEBI" id="CHEBI:58695"/>
        <dbReference type="ChEBI" id="CHEBI:456216"/>
        <dbReference type="EC" id="2.7.1.144"/>
    </reaction>
</comment>
<dbReference type="Gene3D" id="3.40.1190.20">
    <property type="match status" value="1"/>
</dbReference>
<dbReference type="GO" id="GO:0005988">
    <property type="term" value="P:lactose metabolic process"/>
    <property type="evidence" value="ECO:0007669"/>
    <property type="project" value="UniProtKB-KW"/>
</dbReference>
<comment type="similarity">
    <text evidence="1">Belongs to the carbohydrate kinase pfkB family.</text>
</comment>
<evidence type="ECO:0000256" key="1">
    <source>
        <dbReference type="ARBA" id="ARBA00005380"/>
    </source>
</evidence>
<gene>
    <name evidence="8" type="ORF">BET01_01210</name>
</gene>
<dbReference type="SUPFAM" id="SSF53613">
    <property type="entry name" value="Ribokinase-like"/>
    <property type="match status" value="1"/>
</dbReference>
<keyword evidence="4 8" id="KW-0418">Kinase</keyword>
<keyword evidence="5 6" id="KW-0067">ATP-binding</keyword>
<dbReference type="PANTHER" id="PTHR46566">
    <property type="entry name" value="1-PHOSPHOFRUCTOKINASE-RELATED"/>
    <property type="match status" value="1"/>
</dbReference>
<dbReference type="FunFam" id="3.40.1190.20:FF:000001">
    <property type="entry name" value="Phosphofructokinase"/>
    <property type="match status" value="1"/>
</dbReference>
<keyword evidence="3 6" id="KW-0547">Nucleotide-binding</keyword>
<comment type="caution">
    <text evidence="8">The sequence shown here is derived from an EMBL/GenBank/DDBJ whole genome shotgun (WGS) entry which is preliminary data.</text>
</comment>
<dbReference type="PANTHER" id="PTHR46566:SF5">
    <property type="entry name" value="1-PHOSPHOFRUCTOKINASE"/>
    <property type="match status" value="1"/>
</dbReference>
<dbReference type="GO" id="GO:0009024">
    <property type="term" value="F:tagatose-6-phosphate kinase activity"/>
    <property type="evidence" value="ECO:0007669"/>
    <property type="project" value="UniProtKB-EC"/>
</dbReference>
<dbReference type="EMBL" id="MCIA01000001">
    <property type="protein sequence ID" value="RKD35001.1"/>
    <property type="molecule type" value="Genomic_DNA"/>
</dbReference>
<dbReference type="OrthoDB" id="9801219at2"/>
<dbReference type="NCBIfam" id="TIGR03828">
    <property type="entry name" value="pfkB"/>
    <property type="match status" value="1"/>
</dbReference>
<dbReference type="InterPro" id="IPR022463">
    <property type="entry name" value="1-PFruKinase"/>
</dbReference>
<dbReference type="InterPro" id="IPR011611">
    <property type="entry name" value="PfkB_dom"/>
</dbReference>
<evidence type="ECO:0000256" key="4">
    <source>
        <dbReference type="ARBA" id="ARBA00022777"/>
    </source>
</evidence>
<evidence type="ECO:0000256" key="3">
    <source>
        <dbReference type="ARBA" id="ARBA00022741"/>
    </source>
</evidence>
<evidence type="ECO:0000256" key="2">
    <source>
        <dbReference type="ARBA" id="ARBA00022679"/>
    </source>
</evidence>
<dbReference type="UniPathway" id="UPA00704">
    <property type="reaction ID" value="UER00715"/>
</dbReference>
<keyword evidence="9" id="KW-1185">Reference proteome</keyword>
<dbReference type="GO" id="GO:0016052">
    <property type="term" value="P:carbohydrate catabolic process"/>
    <property type="evidence" value="ECO:0007669"/>
    <property type="project" value="UniProtKB-ARBA"/>
</dbReference>
<dbReference type="Proteomes" id="UP000284277">
    <property type="component" value="Unassembled WGS sequence"/>
</dbReference>
<reference evidence="8 9" key="1">
    <citation type="submission" date="2016-08" db="EMBL/GenBank/DDBJ databases">
        <title>A new outlook on sporulation: Clostridium algidixylanolyticum.</title>
        <authorList>
            <person name="Poppleton D.I."/>
            <person name="Gribaldo S."/>
        </authorList>
    </citation>
    <scope>NUCLEOTIDE SEQUENCE [LARGE SCALE GENOMIC DNA]</scope>
    <source>
        <strain evidence="8 9">SPL73</strain>
    </source>
</reference>
<comment type="similarity">
    <text evidence="6">Belongs to the carbohydrate kinase PfkB family. LacC subfamily.</text>
</comment>
<dbReference type="InterPro" id="IPR029056">
    <property type="entry name" value="Ribokinase-like"/>
</dbReference>
<evidence type="ECO:0000256" key="5">
    <source>
        <dbReference type="ARBA" id="ARBA00022840"/>
    </source>
</evidence>
<proteinExistence type="inferred from homology"/>
<dbReference type="AlphaFoldDB" id="A0A419TBZ6"/>
<evidence type="ECO:0000256" key="6">
    <source>
        <dbReference type="PIRNR" id="PIRNR000535"/>
    </source>
</evidence>
<dbReference type="GO" id="GO:0008662">
    <property type="term" value="F:1-phosphofructokinase activity"/>
    <property type="evidence" value="ECO:0007669"/>
    <property type="project" value="InterPro"/>
</dbReference>
<accession>A0A419TBZ6</accession>
<comment type="pathway">
    <text evidence="6">Carbohydrate metabolism; D-tagatose 6-phosphate degradation; D-glyceraldehyde 3-phosphate and glycerone phosphate from D-tagatose 6-phosphate: step 1/2.</text>
</comment>
<evidence type="ECO:0000313" key="8">
    <source>
        <dbReference type="EMBL" id="RKD35001.1"/>
    </source>
</evidence>
<dbReference type="GO" id="GO:0044281">
    <property type="term" value="P:small molecule metabolic process"/>
    <property type="evidence" value="ECO:0007669"/>
    <property type="project" value="UniProtKB-ARBA"/>
</dbReference>
<dbReference type="GO" id="GO:0005524">
    <property type="term" value="F:ATP binding"/>
    <property type="evidence" value="ECO:0007669"/>
    <property type="project" value="UniProtKB-KW"/>
</dbReference>
<name>A0A419TBZ6_9FIRM</name>
<keyword evidence="6" id="KW-0423">Lactose metabolism</keyword>
<dbReference type="GO" id="GO:2001059">
    <property type="term" value="P:D-tagatose 6-phosphate catabolic process"/>
    <property type="evidence" value="ECO:0007669"/>
    <property type="project" value="UniProtKB-UniPathway"/>
</dbReference>
<evidence type="ECO:0000259" key="7">
    <source>
        <dbReference type="Pfam" id="PF00294"/>
    </source>
</evidence>
<dbReference type="EC" id="2.7.1.144" evidence="6"/>
<dbReference type="RefSeq" id="WP_120194938.1">
    <property type="nucleotide sequence ID" value="NZ_MCIA01000001.1"/>
</dbReference>
<sequence length="311" mass="33398">MILTVTLNAAIDKRYVVDGFLEGEVNRVAKCSYTPGGKGLNVSKPAVIAGGEVVATGFVGGHAGQYIEDALKPLGITSAFYHLDSESRSCINIWDGKKEIQTEFLEPGFEVKQEEFEGFLQLFQTLIEKADVIAISGSVPKGLDGTAYQKMVKMVKDAGKKVILDTSGNLLKMGIEACPTMIKPNLDEIRMLTGKSCDTLEDMVEAAKKIHSQGVEIVAVSLGGEGSFVVSESGVYRARVPKLHAVNTVGCGDSMIAGFALGLSENLPIDEILKKASGISAASALREETGYFRMEDMEKLLPEIEITRIEG</sequence>
<dbReference type="InterPro" id="IPR017583">
    <property type="entry name" value="Tagatose/fructose_Pkinase"/>
</dbReference>